<dbReference type="EMBL" id="GBXM01104269">
    <property type="protein sequence ID" value="JAH04308.1"/>
    <property type="molecule type" value="Transcribed_RNA"/>
</dbReference>
<evidence type="ECO:0000313" key="1">
    <source>
        <dbReference type="EMBL" id="JAH04308.1"/>
    </source>
</evidence>
<reference evidence="1" key="1">
    <citation type="submission" date="2014-11" db="EMBL/GenBank/DDBJ databases">
        <authorList>
            <person name="Amaro Gonzalez C."/>
        </authorList>
    </citation>
    <scope>NUCLEOTIDE SEQUENCE</scope>
</reference>
<reference evidence="1" key="2">
    <citation type="journal article" date="2015" name="Fish Shellfish Immunol.">
        <title>Early steps in the European eel (Anguilla anguilla)-Vibrio vulnificus interaction in the gills: Role of the RtxA13 toxin.</title>
        <authorList>
            <person name="Callol A."/>
            <person name="Pajuelo D."/>
            <person name="Ebbesson L."/>
            <person name="Teles M."/>
            <person name="MacKenzie S."/>
            <person name="Amaro C."/>
        </authorList>
    </citation>
    <scope>NUCLEOTIDE SEQUENCE</scope>
</reference>
<sequence length="30" mass="3500">MGWIRRLAAQNFLCFEYTCLGIRIALQSQP</sequence>
<proteinExistence type="predicted"/>
<accession>A0A0E9PKG9</accession>
<protein>
    <submittedName>
        <fullName evidence="1">Uncharacterized protein</fullName>
    </submittedName>
</protein>
<organism evidence="1">
    <name type="scientific">Anguilla anguilla</name>
    <name type="common">European freshwater eel</name>
    <name type="synonym">Muraena anguilla</name>
    <dbReference type="NCBI Taxonomy" id="7936"/>
    <lineage>
        <taxon>Eukaryota</taxon>
        <taxon>Metazoa</taxon>
        <taxon>Chordata</taxon>
        <taxon>Craniata</taxon>
        <taxon>Vertebrata</taxon>
        <taxon>Euteleostomi</taxon>
        <taxon>Actinopterygii</taxon>
        <taxon>Neopterygii</taxon>
        <taxon>Teleostei</taxon>
        <taxon>Anguilliformes</taxon>
        <taxon>Anguillidae</taxon>
        <taxon>Anguilla</taxon>
    </lineage>
</organism>
<name>A0A0E9PKG9_ANGAN</name>
<dbReference type="AlphaFoldDB" id="A0A0E9PKG9"/>